<dbReference type="GeneID" id="7835956"/>
<protein>
    <submittedName>
        <fullName evidence="1">Uncharacterized protein</fullName>
    </submittedName>
</protein>
<sequence>MKAIIEKQNIVEKNQIQASSVLIQSGLFFYFPKSIFLIKTTSRFQITLTKIKQREQLNFYKFLSVIYE</sequence>
<dbReference type="EMBL" id="GG662372">
    <property type="protein sequence ID" value="EAS05324.1"/>
    <property type="molecule type" value="Genomic_DNA"/>
</dbReference>
<reference evidence="2" key="1">
    <citation type="journal article" date="2006" name="PLoS Biol.">
        <title>Macronuclear genome sequence of the ciliate Tetrahymena thermophila, a model eukaryote.</title>
        <authorList>
            <person name="Eisen J.A."/>
            <person name="Coyne R.S."/>
            <person name="Wu M."/>
            <person name="Wu D."/>
            <person name="Thiagarajan M."/>
            <person name="Wortman J.R."/>
            <person name="Badger J.H."/>
            <person name="Ren Q."/>
            <person name="Amedeo P."/>
            <person name="Jones K.M."/>
            <person name="Tallon L.J."/>
            <person name="Delcher A.L."/>
            <person name="Salzberg S.L."/>
            <person name="Silva J.C."/>
            <person name="Haas B.J."/>
            <person name="Majoros W.H."/>
            <person name="Farzad M."/>
            <person name="Carlton J.M."/>
            <person name="Smith R.K. Jr."/>
            <person name="Garg J."/>
            <person name="Pearlman R.E."/>
            <person name="Karrer K.M."/>
            <person name="Sun L."/>
            <person name="Manning G."/>
            <person name="Elde N.C."/>
            <person name="Turkewitz A.P."/>
            <person name="Asai D.J."/>
            <person name="Wilkes D.E."/>
            <person name="Wang Y."/>
            <person name="Cai H."/>
            <person name="Collins K."/>
            <person name="Stewart B.A."/>
            <person name="Lee S.R."/>
            <person name="Wilamowska K."/>
            <person name="Weinberg Z."/>
            <person name="Ruzzo W.L."/>
            <person name="Wloga D."/>
            <person name="Gaertig J."/>
            <person name="Frankel J."/>
            <person name="Tsao C.-C."/>
            <person name="Gorovsky M.A."/>
            <person name="Keeling P.J."/>
            <person name="Waller R.F."/>
            <person name="Patron N.J."/>
            <person name="Cherry J.M."/>
            <person name="Stover N.A."/>
            <person name="Krieger C.J."/>
            <person name="del Toro C."/>
            <person name="Ryder H.F."/>
            <person name="Williamson S.C."/>
            <person name="Barbeau R.A."/>
            <person name="Hamilton E.P."/>
            <person name="Orias E."/>
        </authorList>
    </citation>
    <scope>NUCLEOTIDE SEQUENCE [LARGE SCALE GENOMIC DNA]</scope>
    <source>
        <strain evidence="2">SB210</strain>
    </source>
</reference>
<accession>Q24CB4</accession>
<name>Q24CB4_TETTS</name>
<proteinExistence type="predicted"/>
<evidence type="ECO:0000313" key="1">
    <source>
        <dbReference type="EMBL" id="EAS05324.1"/>
    </source>
</evidence>
<dbReference type="AlphaFoldDB" id="Q24CB4"/>
<organism evidence="1 2">
    <name type="scientific">Tetrahymena thermophila (strain SB210)</name>
    <dbReference type="NCBI Taxonomy" id="312017"/>
    <lineage>
        <taxon>Eukaryota</taxon>
        <taxon>Sar</taxon>
        <taxon>Alveolata</taxon>
        <taxon>Ciliophora</taxon>
        <taxon>Intramacronucleata</taxon>
        <taxon>Oligohymenophorea</taxon>
        <taxon>Hymenostomatida</taxon>
        <taxon>Tetrahymenina</taxon>
        <taxon>Tetrahymenidae</taxon>
        <taxon>Tetrahymena</taxon>
    </lineage>
</organism>
<dbReference type="RefSeq" id="XP_001025569.1">
    <property type="nucleotide sequence ID" value="XM_001025569.1"/>
</dbReference>
<dbReference type="KEGG" id="tet:TTHERM_00695580"/>
<evidence type="ECO:0000313" key="2">
    <source>
        <dbReference type="Proteomes" id="UP000009168"/>
    </source>
</evidence>
<dbReference type="HOGENOM" id="CLU_2799617_0_0_1"/>
<dbReference type="Proteomes" id="UP000009168">
    <property type="component" value="Unassembled WGS sequence"/>
</dbReference>
<dbReference type="InParanoid" id="Q24CB4"/>
<keyword evidence="2" id="KW-1185">Reference proteome</keyword>
<gene>
    <name evidence="1" type="ORF">TTHERM_00695580</name>
</gene>